<dbReference type="Proteomes" id="UP000887013">
    <property type="component" value="Unassembled WGS sequence"/>
</dbReference>
<protein>
    <submittedName>
        <fullName evidence="2">Uncharacterized protein</fullName>
    </submittedName>
</protein>
<gene>
    <name evidence="1" type="ORF">NPIL_171491</name>
    <name evidence="2" type="ORF">NPIL_289981</name>
</gene>
<evidence type="ECO:0000313" key="3">
    <source>
        <dbReference type="Proteomes" id="UP000887013"/>
    </source>
</evidence>
<organism evidence="2 3">
    <name type="scientific">Nephila pilipes</name>
    <name type="common">Giant wood spider</name>
    <name type="synonym">Nephila maculata</name>
    <dbReference type="NCBI Taxonomy" id="299642"/>
    <lineage>
        <taxon>Eukaryota</taxon>
        <taxon>Metazoa</taxon>
        <taxon>Ecdysozoa</taxon>
        <taxon>Arthropoda</taxon>
        <taxon>Chelicerata</taxon>
        <taxon>Arachnida</taxon>
        <taxon>Araneae</taxon>
        <taxon>Araneomorphae</taxon>
        <taxon>Entelegynae</taxon>
        <taxon>Araneoidea</taxon>
        <taxon>Nephilidae</taxon>
        <taxon>Nephila</taxon>
    </lineage>
</organism>
<name>A0A8X6QMH0_NEPPI</name>
<keyword evidence="3" id="KW-1185">Reference proteome</keyword>
<dbReference type="EMBL" id="BMAW01083531">
    <property type="protein sequence ID" value="GFU34526.1"/>
    <property type="molecule type" value="Genomic_DNA"/>
</dbReference>
<feature type="non-terminal residue" evidence="2">
    <location>
        <position position="1"/>
    </location>
</feature>
<reference evidence="2" key="1">
    <citation type="submission" date="2020-08" db="EMBL/GenBank/DDBJ databases">
        <title>Multicomponent nature underlies the extraordinary mechanical properties of spider dragline silk.</title>
        <authorList>
            <person name="Kono N."/>
            <person name="Nakamura H."/>
            <person name="Mori M."/>
            <person name="Yoshida Y."/>
            <person name="Ohtoshi R."/>
            <person name="Malay A.D."/>
            <person name="Moran D.A.P."/>
            <person name="Tomita M."/>
            <person name="Numata K."/>
            <person name="Arakawa K."/>
        </authorList>
    </citation>
    <scope>NUCLEOTIDE SEQUENCE</scope>
</reference>
<dbReference type="AlphaFoldDB" id="A0A8X6QMH0"/>
<sequence>MEAAGTWMHAHGRAARRVNSYVPYVPFPEGGNLRADSDVGAITYHSVARNPSNHQGTPQV</sequence>
<evidence type="ECO:0000313" key="1">
    <source>
        <dbReference type="EMBL" id="GFU00708.1"/>
    </source>
</evidence>
<accession>A0A8X6QMH0</accession>
<comment type="caution">
    <text evidence="2">The sequence shown here is derived from an EMBL/GenBank/DDBJ whole genome shotgun (WGS) entry which is preliminary data.</text>
</comment>
<proteinExistence type="predicted"/>
<evidence type="ECO:0000313" key="2">
    <source>
        <dbReference type="EMBL" id="GFU34526.1"/>
    </source>
</evidence>
<dbReference type="EMBL" id="BMAW01027145">
    <property type="protein sequence ID" value="GFU00708.1"/>
    <property type="molecule type" value="Genomic_DNA"/>
</dbReference>